<organism evidence="1 2">
    <name type="scientific">Priestia megaterium (strain ATCC 14581 / DSM 32 / CCUG 1817 / JCM 2506 / NBRC 15308 / NCIMB 9376 / NCTC 10342 / NRRL B-14308 / VKM B-512 / Ford 19)</name>
    <name type="common">Bacillus megaterium</name>
    <dbReference type="NCBI Taxonomy" id="1348623"/>
    <lineage>
        <taxon>Bacteria</taxon>
        <taxon>Bacillati</taxon>
        <taxon>Bacillota</taxon>
        <taxon>Bacilli</taxon>
        <taxon>Bacillales</taxon>
        <taxon>Bacillaceae</taxon>
        <taxon>Priestia</taxon>
    </lineage>
</organism>
<evidence type="ECO:0000313" key="2">
    <source>
        <dbReference type="Proteomes" id="UP000031829"/>
    </source>
</evidence>
<dbReference type="GeneID" id="93645848"/>
<name>A0A0B6B0G4_PRIM2</name>
<gene>
    <name evidence="1" type="ORF">BG04_5672</name>
</gene>
<reference evidence="1 2" key="1">
    <citation type="journal article" date="2015" name="Genome Announc.">
        <title>Complete genome sequences for 35 biothreat assay-relevant bacillus species.</title>
        <authorList>
            <person name="Johnson S.L."/>
            <person name="Daligault H.E."/>
            <person name="Davenport K.W."/>
            <person name="Jaissle J."/>
            <person name="Frey K.G."/>
            <person name="Ladner J.T."/>
            <person name="Broomall S.M."/>
            <person name="Bishop-Lilly K.A."/>
            <person name="Bruce D.C."/>
            <person name="Gibbons H.S."/>
            <person name="Coyne S.R."/>
            <person name="Lo C.C."/>
            <person name="Meincke L."/>
            <person name="Munk A.C."/>
            <person name="Koroleva G.I."/>
            <person name="Rosenzweig C.N."/>
            <person name="Palacios G.F."/>
            <person name="Redden C.L."/>
            <person name="Minogue T.D."/>
            <person name="Chain P.S."/>
        </authorList>
    </citation>
    <scope>NUCLEOTIDE SEQUENCE [LARGE SCALE GENOMIC DNA]</scope>
    <source>
        <strain evidence="2">ATCC 14581 / DSM 32 / JCM 2506 / NBRC 15308 / NCIMB 9376 / NCTC 10342 / NRRL B-14308 / VKM B-512</strain>
        <plasmid evidence="1 2">pBMV_2</plasmid>
    </source>
</reference>
<keyword evidence="1" id="KW-0614">Plasmid</keyword>
<dbReference type="Proteomes" id="UP000031829">
    <property type="component" value="Plasmid pBMV_2"/>
</dbReference>
<evidence type="ECO:0008006" key="3">
    <source>
        <dbReference type="Google" id="ProtNLM"/>
    </source>
</evidence>
<geneLocation type="plasmid" evidence="1 2">
    <name>pBMV_2</name>
</geneLocation>
<dbReference type="HOGENOM" id="CLU_097453_0_0_9"/>
<accession>A0A0B6B0G4</accession>
<evidence type="ECO:0000313" key="1">
    <source>
        <dbReference type="EMBL" id="AJI25669.1"/>
    </source>
</evidence>
<dbReference type="RefSeq" id="WP_051975669.1">
    <property type="nucleotide sequence ID" value="NZ_CP009921.1"/>
</dbReference>
<proteinExistence type="predicted"/>
<dbReference type="EMBL" id="CP009921">
    <property type="protein sequence ID" value="AJI25669.1"/>
    <property type="molecule type" value="Genomic_DNA"/>
</dbReference>
<dbReference type="AlphaFoldDB" id="A0A0B6B0G4"/>
<dbReference type="Pfam" id="PF11193">
    <property type="entry name" value="DUF2812"/>
    <property type="match status" value="1"/>
</dbReference>
<protein>
    <recommendedName>
        <fullName evidence="3">DUF2812 domain-containing protein</fullName>
    </recommendedName>
</protein>
<dbReference type="InterPro" id="IPR021359">
    <property type="entry name" value="DUF2812"/>
</dbReference>
<sequence>MKQTKYIMSGGIAFSEEKDLEKLSNYAKKGWILDRFALFGYKLKKAEPQEIQYSMDFQPDADEEYFMYFEEAGWSHACSIGNEIHIFIASMKAKPIYSDKATTIERYEREKKQMGKAALITLTISIMFLLFNIMSLYGWLPEYIGNISEILLIISIIILVFPGLPYIAYLYRLNKLRKF</sequence>
<dbReference type="KEGG" id="bmeg:BG04_5672"/>